<proteinExistence type="predicted"/>
<keyword evidence="1" id="KW-1133">Transmembrane helix</keyword>
<name>A0A4R8PVP7_9PEZI</name>
<feature type="transmembrane region" description="Helical" evidence="1">
    <location>
        <begin position="6"/>
        <end position="29"/>
    </location>
</feature>
<keyword evidence="1" id="KW-0812">Transmembrane</keyword>
<keyword evidence="1" id="KW-0472">Membrane</keyword>
<accession>A0A4R8PVP7</accession>
<sequence length="83" mass="10118">MIILLIIIIIIRIIIIFNFYNFNILLNLIKTIDNHKSYSYFYKDLKRPTLYKNNFITFPNPLKIVIIISNFNLLLEELYIYKM</sequence>
<dbReference type="AlphaFoldDB" id="A0A4R8PVP7"/>
<comment type="caution">
    <text evidence="2">The sequence shown here is derived from an EMBL/GenBank/DDBJ whole genome shotgun (WGS) entry which is preliminary data.</text>
</comment>
<organism evidence="2 3">
    <name type="scientific">Colletotrichum spinosum</name>
    <dbReference type="NCBI Taxonomy" id="1347390"/>
    <lineage>
        <taxon>Eukaryota</taxon>
        <taxon>Fungi</taxon>
        <taxon>Dikarya</taxon>
        <taxon>Ascomycota</taxon>
        <taxon>Pezizomycotina</taxon>
        <taxon>Sordariomycetes</taxon>
        <taxon>Hypocreomycetidae</taxon>
        <taxon>Glomerellales</taxon>
        <taxon>Glomerellaceae</taxon>
        <taxon>Colletotrichum</taxon>
        <taxon>Colletotrichum orbiculare species complex</taxon>
    </lineage>
</organism>
<evidence type="ECO:0000313" key="3">
    <source>
        <dbReference type="Proteomes" id="UP000295083"/>
    </source>
</evidence>
<dbReference type="Proteomes" id="UP000295083">
    <property type="component" value="Unassembled WGS sequence"/>
</dbReference>
<keyword evidence="3" id="KW-1185">Reference proteome</keyword>
<protein>
    <submittedName>
        <fullName evidence="2">Uncharacterized protein</fullName>
    </submittedName>
</protein>
<dbReference type="EMBL" id="QAPG01000996">
    <property type="protein sequence ID" value="TDZ28260.1"/>
    <property type="molecule type" value="Genomic_DNA"/>
</dbReference>
<evidence type="ECO:0000313" key="2">
    <source>
        <dbReference type="EMBL" id="TDZ28260.1"/>
    </source>
</evidence>
<gene>
    <name evidence="2" type="ORF">C8035_v000784</name>
</gene>
<evidence type="ECO:0000256" key="1">
    <source>
        <dbReference type="SAM" id="Phobius"/>
    </source>
</evidence>
<reference evidence="2 3" key="1">
    <citation type="submission" date="2018-11" db="EMBL/GenBank/DDBJ databases">
        <title>Genome sequence and assembly of Colletotrichum spinosum.</title>
        <authorList>
            <person name="Gan P."/>
            <person name="Shirasu K."/>
        </authorList>
    </citation>
    <scope>NUCLEOTIDE SEQUENCE [LARGE SCALE GENOMIC DNA]</scope>
    <source>
        <strain evidence="2 3">CBS 515.97</strain>
    </source>
</reference>